<organism evidence="7 8">
    <name type="scientific">Arachidicoccus rhizosphaerae</name>
    <dbReference type="NCBI Taxonomy" id="551991"/>
    <lineage>
        <taxon>Bacteria</taxon>
        <taxon>Pseudomonadati</taxon>
        <taxon>Bacteroidota</taxon>
        <taxon>Chitinophagia</taxon>
        <taxon>Chitinophagales</taxon>
        <taxon>Chitinophagaceae</taxon>
        <taxon>Arachidicoccus</taxon>
    </lineage>
</organism>
<dbReference type="InterPro" id="IPR017894">
    <property type="entry name" value="HTH_IS21_transposase_type"/>
</dbReference>
<evidence type="ECO:0000256" key="1">
    <source>
        <dbReference type="ARBA" id="ARBA00009277"/>
    </source>
</evidence>
<dbReference type="PANTHER" id="PTHR35004">
    <property type="entry name" value="TRANSPOSASE RV3428C-RELATED"/>
    <property type="match status" value="1"/>
</dbReference>
<sequence length="509" mass="58498">MYYKVQELKNKGMSFSGISKVLGLNKRTVMRYCSMTDEAFEAFIAKTKSRSKLLSAYETFLVKRLQEAPLASAAQAHDWLKEKFPDFPVVTQKTVYNFVMAIRQHYNIPIEKPSREMMMVDELPYGKQAQVDFGVYNMTTEEGKRKKVYFFAIVLSRSRMKYVFFQDKPFTTKATIEAHEKAFAFFNGIPHELVYDQDRVLLVSENNGELILTSEFKTYVLSHKLGLHFCRKSDPQSKGRTENLVGYTKHNFLYGRRYSTLEALQQQAVAWLDRTANINKHSVTNLSPKAEWEKEVSFLRPFISAQVSPAFEQRTVRQDNTICHKSIYYSVPSGTYREGAVVLVDEKDGILSIRPIQGSEVWTHEIPKDKSKKKVLNNNHRRDTTLKIAELKQAAAKLFPDSTEASKFLDLVHKQYPRYVRDQVTGIMKAIELYPPEITGLALAECLNMKQYKLSVFKETLQTINAENAPVPKPLPKVIPILKNKVQEKADIQPAQRSLDVYDSLINKA</sequence>
<dbReference type="InterPro" id="IPR012337">
    <property type="entry name" value="RNaseH-like_sf"/>
</dbReference>
<evidence type="ECO:0000256" key="4">
    <source>
        <dbReference type="ARBA" id="ARBA00023172"/>
    </source>
</evidence>
<keyword evidence="3" id="KW-0238">DNA-binding</keyword>
<dbReference type="GO" id="GO:0006310">
    <property type="term" value="P:DNA recombination"/>
    <property type="evidence" value="ECO:0007669"/>
    <property type="project" value="UniProtKB-KW"/>
</dbReference>
<dbReference type="EMBL" id="FNQY01000009">
    <property type="protein sequence ID" value="SEA14663.1"/>
    <property type="molecule type" value="Genomic_DNA"/>
</dbReference>
<evidence type="ECO:0000259" key="5">
    <source>
        <dbReference type="PROSITE" id="PS50531"/>
    </source>
</evidence>
<protein>
    <submittedName>
        <fullName evidence="7">Transposase</fullName>
    </submittedName>
</protein>
<dbReference type="GO" id="GO:0015074">
    <property type="term" value="P:DNA integration"/>
    <property type="evidence" value="ECO:0007669"/>
    <property type="project" value="InterPro"/>
</dbReference>
<dbReference type="InterPro" id="IPR036397">
    <property type="entry name" value="RNaseH_sf"/>
</dbReference>
<feature type="domain" description="HTH IS21-type" evidence="5">
    <location>
        <begin position="1"/>
        <end position="65"/>
    </location>
</feature>
<dbReference type="SUPFAM" id="SSF53098">
    <property type="entry name" value="Ribonuclease H-like"/>
    <property type="match status" value="1"/>
</dbReference>
<dbReference type="InterPro" id="IPR001584">
    <property type="entry name" value="Integrase_cat-core"/>
</dbReference>
<keyword evidence="2" id="KW-0815">Transposition</keyword>
<dbReference type="RefSeq" id="WP_170831191.1">
    <property type="nucleotide sequence ID" value="NZ_FNQY01000009.1"/>
</dbReference>
<feature type="domain" description="Integrase catalytic" evidence="6">
    <location>
        <begin position="120"/>
        <end position="296"/>
    </location>
</feature>
<reference evidence="7 8" key="1">
    <citation type="submission" date="2016-10" db="EMBL/GenBank/DDBJ databases">
        <authorList>
            <person name="de Groot N.N."/>
        </authorList>
    </citation>
    <scope>NUCLEOTIDE SEQUENCE [LARGE SCALE GENOMIC DNA]</scope>
    <source>
        <strain evidence="7 8">Vu-144</strain>
    </source>
</reference>
<evidence type="ECO:0000313" key="7">
    <source>
        <dbReference type="EMBL" id="SEA14663.1"/>
    </source>
</evidence>
<proteinExistence type="inferred from homology"/>
<dbReference type="AlphaFoldDB" id="A0A1H3YSY8"/>
<accession>A0A1H3YSY8</accession>
<dbReference type="PANTHER" id="PTHR35004:SF6">
    <property type="entry name" value="TRANSPOSASE"/>
    <property type="match status" value="1"/>
</dbReference>
<dbReference type="GO" id="GO:0003677">
    <property type="term" value="F:DNA binding"/>
    <property type="evidence" value="ECO:0007669"/>
    <property type="project" value="UniProtKB-KW"/>
</dbReference>
<evidence type="ECO:0000256" key="2">
    <source>
        <dbReference type="ARBA" id="ARBA00022578"/>
    </source>
</evidence>
<dbReference type="GO" id="GO:0032196">
    <property type="term" value="P:transposition"/>
    <property type="evidence" value="ECO:0007669"/>
    <property type="project" value="UniProtKB-KW"/>
</dbReference>
<keyword evidence="4" id="KW-0233">DNA recombination</keyword>
<dbReference type="Gene3D" id="3.30.420.10">
    <property type="entry name" value="Ribonuclease H-like superfamily/Ribonuclease H"/>
    <property type="match status" value="1"/>
</dbReference>
<dbReference type="PROSITE" id="PS50531">
    <property type="entry name" value="HTH_IS21"/>
    <property type="match status" value="1"/>
</dbReference>
<dbReference type="PROSITE" id="PS50994">
    <property type="entry name" value="INTEGRASE"/>
    <property type="match status" value="1"/>
</dbReference>
<gene>
    <name evidence="7" type="ORF">SAMN05192529_10934</name>
</gene>
<dbReference type="STRING" id="551991.SAMN05192529_10934"/>
<comment type="similarity">
    <text evidence="1">Belongs to the transposase IS21/IS408/IS1162 family.</text>
</comment>
<name>A0A1H3YSY8_9BACT</name>
<keyword evidence="8" id="KW-1185">Reference proteome</keyword>
<dbReference type="Proteomes" id="UP000199041">
    <property type="component" value="Unassembled WGS sequence"/>
</dbReference>
<evidence type="ECO:0000256" key="3">
    <source>
        <dbReference type="ARBA" id="ARBA00023125"/>
    </source>
</evidence>
<evidence type="ECO:0000313" key="8">
    <source>
        <dbReference type="Proteomes" id="UP000199041"/>
    </source>
</evidence>
<evidence type="ECO:0000259" key="6">
    <source>
        <dbReference type="PROSITE" id="PS50994"/>
    </source>
</evidence>